<dbReference type="AlphaFoldDB" id="A0A936ZAD0"/>
<comment type="subcellular location">
    <subcellularLocation>
        <location evidence="2">Secreted</location>
    </subcellularLocation>
</comment>
<evidence type="ECO:0000259" key="5">
    <source>
        <dbReference type="Pfam" id="PF08548"/>
    </source>
</evidence>
<comment type="cofactor">
    <cofactor evidence="1">
        <name>Ca(2+)</name>
        <dbReference type="ChEBI" id="CHEBI:29108"/>
    </cofactor>
</comment>
<dbReference type="SUPFAM" id="SSF55486">
    <property type="entry name" value="Metalloproteases ('zincins'), catalytic domain"/>
    <property type="match status" value="1"/>
</dbReference>
<reference evidence="6" key="1">
    <citation type="submission" date="2021-01" db="EMBL/GenBank/DDBJ databases">
        <title>Microvirga sp.</title>
        <authorList>
            <person name="Kim M.K."/>
        </authorList>
    </citation>
    <scope>NUCLEOTIDE SEQUENCE</scope>
    <source>
        <strain evidence="6">5420S-16</strain>
    </source>
</reference>
<dbReference type="Pfam" id="PF08548">
    <property type="entry name" value="Peptidase_M10_C"/>
    <property type="match status" value="1"/>
</dbReference>
<dbReference type="InterPro" id="IPR034033">
    <property type="entry name" value="Serralysin-like"/>
</dbReference>
<sequence>MAIIRHDVPGHGYGNVYTDSLIWGGAAWSMANGTIKVWFGQAEDYDKAEAVHGYSDIVDGNTGFYDWLDHEYAVFDEVVRVYESVCGLQFEAAASAAHADIVWWKTDLGADTAGYHEVPVADQGNSQLWGFFNPLAPSWDSLAFGGDGRHTIIHELGHGLGLAHPHDGGTEWGASNFPGVTEAGSRGDHALNQGVWTVMSYNAGWDGSTYDKTFGAQGGLGAFDIAALQALYGANMSTALGNDTYELPTSSPYVGEEGWSCIWDAGGSDTLSAAHASSAVVLDLRPATLRTGDPNAGGFISNETGVAGGFTIANGVIIENAVGGSGADELIGNWAANTLIGNAGSDILWGDGGNDVLRGGAGRDFFVFDTKPNKSSNKDQIADYSVASDTIWLDNQDFKLGRGSYDSPVKFKKDMFVKASKAKDREDRIIYDSKKGVLLYDADGSGSKYKPVEIATLKKGLAMTHNDFFVV</sequence>
<dbReference type="InterPro" id="IPR018511">
    <property type="entry name" value="Hemolysin-typ_Ca-bd_CS"/>
</dbReference>
<proteinExistence type="predicted"/>
<dbReference type="Gene3D" id="3.40.390.10">
    <property type="entry name" value="Collagenase (Catalytic Domain)"/>
    <property type="match status" value="1"/>
</dbReference>
<dbReference type="InterPro" id="IPR013858">
    <property type="entry name" value="Peptidase_M10B_C"/>
</dbReference>
<feature type="domain" description="Peptidase M10 serralysin C-terminal" evidence="5">
    <location>
        <begin position="261"/>
        <end position="424"/>
    </location>
</feature>
<dbReference type="InterPro" id="IPR024079">
    <property type="entry name" value="MetalloPept_cat_dom_sf"/>
</dbReference>
<evidence type="ECO:0000256" key="1">
    <source>
        <dbReference type="ARBA" id="ARBA00001913"/>
    </source>
</evidence>
<dbReference type="GO" id="GO:0005509">
    <property type="term" value="F:calcium ion binding"/>
    <property type="evidence" value="ECO:0007669"/>
    <property type="project" value="InterPro"/>
</dbReference>
<keyword evidence="7" id="KW-1185">Reference proteome</keyword>
<dbReference type="Proteomes" id="UP000605848">
    <property type="component" value="Unassembled WGS sequence"/>
</dbReference>
<evidence type="ECO:0000313" key="7">
    <source>
        <dbReference type="Proteomes" id="UP000605848"/>
    </source>
</evidence>
<comment type="caution">
    <text evidence="6">The sequence shown here is derived from an EMBL/GenBank/DDBJ whole genome shotgun (WGS) entry which is preliminary data.</text>
</comment>
<evidence type="ECO:0000256" key="3">
    <source>
        <dbReference type="ARBA" id="ARBA00022525"/>
    </source>
</evidence>
<dbReference type="InterPro" id="IPR001343">
    <property type="entry name" value="Hemolysn_Ca-bd"/>
</dbReference>
<dbReference type="RefSeq" id="WP_202057989.1">
    <property type="nucleotide sequence ID" value="NZ_JAEQMY010000009.1"/>
</dbReference>
<dbReference type="EMBL" id="JAEQMY010000009">
    <property type="protein sequence ID" value="MBL0403960.1"/>
    <property type="molecule type" value="Genomic_DNA"/>
</dbReference>
<protein>
    <submittedName>
        <fullName evidence="6">M10 family metallopeptidase</fullName>
    </submittedName>
</protein>
<dbReference type="PROSITE" id="PS00330">
    <property type="entry name" value="HEMOLYSIN_CALCIUM"/>
    <property type="match status" value="1"/>
</dbReference>
<dbReference type="GO" id="GO:0008237">
    <property type="term" value="F:metallopeptidase activity"/>
    <property type="evidence" value="ECO:0007669"/>
    <property type="project" value="InterPro"/>
</dbReference>
<dbReference type="Pfam" id="PF00353">
    <property type="entry name" value="HemolysinCabind"/>
    <property type="match status" value="1"/>
</dbReference>
<dbReference type="GO" id="GO:0005615">
    <property type="term" value="C:extracellular space"/>
    <property type="evidence" value="ECO:0007669"/>
    <property type="project" value="InterPro"/>
</dbReference>
<dbReference type="CDD" id="cd04277">
    <property type="entry name" value="ZnMc_serralysin_like"/>
    <property type="match status" value="1"/>
</dbReference>
<dbReference type="Gene3D" id="2.150.10.10">
    <property type="entry name" value="Serralysin-like metalloprotease, C-terminal"/>
    <property type="match status" value="1"/>
</dbReference>
<evidence type="ECO:0000313" key="6">
    <source>
        <dbReference type="EMBL" id="MBL0403960.1"/>
    </source>
</evidence>
<dbReference type="InterPro" id="IPR011049">
    <property type="entry name" value="Serralysin-like_metalloprot_C"/>
</dbReference>
<accession>A0A936ZAD0</accession>
<dbReference type="PRINTS" id="PR00313">
    <property type="entry name" value="CABNDNGRPT"/>
</dbReference>
<keyword evidence="3" id="KW-0964">Secreted</keyword>
<evidence type="ECO:0000256" key="2">
    <source>
        <dbReference type="ARBA" id="ARBA00004613"/>
    </source>
</evidence>
<evidence type="ECO:0000256" key="4">
    <source>
        <dbReference type="ARBA" id="ARBA00022737"/>
    </source>
</evidence>
<name>A0A936ZAD0_9HYPH</name>
<dbReference type="SUPFAM" id="SSF51120">
    <property type="entry name" value="beta-Roll"/>
    <property type="match status" value="1"/>
</dbReference>
<organism evidence="6 7">
    <name type="scientific">Microvirga aerilata</name>
    <dbReference type="NCBI Taxonomy" id="670292"/>
    <lineage>
        <taxon>Bacteria</taxon>
        <taxon>Pseudomonadati</taxon>
        <taxon>Pseudomonadota</taxon>
        <taxon>Alphaproteobacteria</taxon>
        <taxon>Hyphomicrobiales</taxon>
        <taxon>Methylobacteriaceae</taxon>
        <taxon>Microvirga</taxon>
    </lineage>
</organism>
<gene>
    <name evidence="6" type="ORF">JKG68_08295</name>
</gene>
<keyword evidence="4" id="KW-0677">Repeat</keyword>